<dbReference type="InterPro" id="IPR010679">
    <property type="entry name" value="DUF1254"/>
</dbReference>
<protein>
    <recommendedName>
        <fullName evidence="5">DUF1254-domain-containing protein</fullName>
    </recommendedName>
</protein>
<dbReference type="Pfam" id="PF06863">
    <property type="entry name" value="DUF1254"/>
    <property type="match status" value="1"/>
</dbReference>
<evidence type="ECO:0000313" key="3">
    <source>
        <dbReference type="EMBL" id="KAF1980978.1"/>
    </source>
</evidence>
<dbReference type="PANTHER" id="PTHR36509:SF2">
    <property type="entry name" value="BLL3101 PROTEIN"/>
    <property type="match status" value="1"/>
</dbReference>
<dbReference type="Proteomes" id="UP000800041">
    <property type="component" value="Unassembled WGS sequence"/>
</dbReference>
<reference evidence="3" key="1">
    <citation type="journal article" date="2020" name="Stud. Mycol.">
        <title>101 Dothideomycetes genomes: a test case for predicting lifestyles and emergence of pathogens.</title>
        <authorList>
            <person name="Haridas S."/>
            <person name="Albert R."/>
            <person name="Binder M."/>
            <person name="Bloem J."/>
            <person name="Labutti K."/>
            <person name="Salamov A."/>
            <person name="Andreopoulos B."/>
            <person name="Baker S."/>
            <person name="Barry K."/>
            <person name="Bills G."/>
            <person name="Bluhm B."/>
            <person name="Cannon C."/>
            <person name="Castanera R."/>
            <person name="Culley D."/>
            <person name="Daum C."/>
            <person name="Ezra D."/>
            <person name="Gonzalez J."/>
            <person name="Henrissat B."/>
            <person name="Kuo A."/>
            <person name="Liang C."/>
            <person name="Lipzen A."/>
            <person name="Lutzoni F."/>
            <person name="Magnuson J."/>
            <person name="Mondo S."/>
            <person name="Nolan M."/>
            <person name="Ohm R."/>
            <person name="Pangilinan J."/>
            <person name="Park H.-J."/>
            <person name="Ramirez L."/>
            <person name="Alfaro M."/>
            <person name="Sun H."/>
            <person name="Tritt A."/>
            <person name="Yoshinaga Y."/>
            <person name="Zwiers L.-H."/>
            <person name="Turgeon B."/>
            <person name="Goodwin S."/>
            <person name="Spatafora J."/>
            <person name="Crous P."/>
            <person name="Grigoriev I."/>
        </authorList>
    </citation>
    <scope>NUCLEOTIDE SEQUENCE</scope>
    <source>
        <strain evidence="3">CBS 113979</strain>
    </source>
</reference>
<feature type="domain" description="DUF1214" evidence="1">
    <location>
        <begin position="340"/>
        <end position="436"/>
    </location>
</feature>
<gene>
    <name evidence="3" type="ORF">K402DRAFT_343350</name>
</gene>
<dbReference type="Gene3D" id="2.60.120.600">
    <property type="entry name" value="Domain of unknown function DUF1214, C-terminal domain"/>
    <property type="match status" value="1"/>
</dbReference>
<dbReference type="InterPro" id="IPR010621">
    <property type="entry name" value="DUF1214"/>
</dbReference>
<dbReference type="AlphaFoldDB" id="A0A6G1GJS7"/>
<dbReference type="PANTHER" id="PTHR36509">
    <property type="entry name" value="BLL3101 PROTEIN"/>
    <property type="match status" value="1"/>
</dbReference>
<evidence type="ECO:0000259" key="2">
    <source>
        <dbReference type="Pfam" id="PF06863"/>
    </source>
</evidence>
<dbReference type="EMBL" id="ML977212">
    <property type="protein sequence ID" value="KAF1980978.1"/>
    <property type="molecule type" value="Genomic_DNA"/>
</dbReference>
<keyword evidence="4" id="KW-1185">Reference proteome</keyword>
<organism evidence="3 4">
    <name type="scientific">Aulographum hederae CBS 113979</name>
    <dbReference type="NCBI Taxonomy" id="1176131"/>
    <lineage>
        <taxon>Eukaryota</taxon>
        <taxon>Fungi</taxon>
        <taxon>Dikarya</taxon>
        <taxon>Ascomycota</taxon>
        <taxon>Pezizomycotina</taxon>
        <taxon>Dothideomycetes</taxon>
        <taxon>Pleosporomycetidae</taxon>
        <taxon>Aulographales</taxon>
        <taxon>Aulographaceae</taxon>
    </lineage>
</organism>
<feature type="domain" description="DUF1254" evidence="2">
    <location>
        <begin position="33"/>
        <end position="171"/>
    </location>
</feature>
<dbReference type="OrthoDB" id="2018906at2759"/>
<evidence type="ECO:0000259" key="1">
    <source>
        <dbReference type="Pfam" id="PF06742"/>
    </source>
</evidence>
<evidence type="ECO:0008006" key="5">
    <source>
        <dbReference type="Google" id="ProtNLM"/>
    </source>
</evidence>
<name>A0A6G1GJS7_9PEZI</name>
<dbReference type="Gene3D" id="2.60.40.1610">
    <property type="entry name" value="Domain of unknown function DUF1254"/>
    <property type="match status" value="1"/>
</dbReference>
<dbReference type="Pfam" id="PF06742">
    <property type="entry name" value="DUF1214"/>
    <property type="match status" value="1"/>
</dbReference>
<accession>A0A6G1GJS7</accession>
<sequence length="500" mass="54703">MIAQNATAFALMYGYPLLAFRQFAEGLVDGVGINAFEHGRRFLRPEDRSVVKPNVDTLYSSAVYDLSESNLVIDLPNIHTDQYHLFSYYDPYGNNFANTGTGNLHIGGRFLLRPTPDGGTYGVDTRQHETKFQGAINSPTLYGIFEIRWLVQNSSSLAQIHAWQNATRIIPLKRLAINQARPTLQETSQKVFNPKNSVESVLMLLAAYHVANPPEVQEDLDDVTRMLGQAGIVDESFNPRDIDYSVANKTALAKVFGSVTQPGIIVPMSNGWSVVNSSAIGDYREKYALRAAVSIGGYLALSKPNAIYPTWSNSSTGGVVSPLAGGTTSIGPNESLLYTFSRKPPLLETGFWSLTIYQDNFLIPNPRDVYAVGDRSNLTYPDGLFVYGANASIEDKPFQILVQASDNEPPANWTGNWLPAPAGGGAIQLLLRWYGAADALSDGTYVYPLVTRQAATRAGNNTKRDEDAEADTSLGSKAVKIEISQLFLAIWILLVFALSN</sequence>
<evidence type="ECO:0000313" key="4">
    <source>
        <dbReference type="Proteomes" id="UP000800041"/>
    </source>
</evidence>
<dbReference type="InterPro" id="IPR037049">
    <property type="entry name" value="DUF1214_C_sf"/>
</dbReference>
<proteinExistence type="predicted"/>
<dbReference type="InterPro" id="IPR037050">
    <property type="entry name" value="DUF1254_sf"/>
</dbReference>
<dbReference type="SUPFAM" id="SSF160935">
    <property type="entry name" value="VPA0735-like"/>
    <property type="match status" value="1"/>
</dbReference>